<dbReference type="InterPro" id="IPR036812">
    <property type="entry name" value="NAD(P)_OxRdtase_dom_sf"/>
</dbReference>
<evidence type="ECO:0000256" key="3">
    <source>
        <dbReference type="ARBA" id="ARBA00011532"/>
    </source>
</evidence>
<dbReference type="Proteomes" id="UP001562354">
    <property type="component" value="Unassembled WGS sequence"/>
</dbReference>
<evidence type="ECO:0000256" key="2">
    <source>
        <dbReference type="ARBA" id="ARBA00008612"/>
    </source>
</evidence>
<keyword evidence="5" id="KW-0560">Oxidoreductase</keyword>
<sequence length="325" mass="36467">MEKLLLSTGNLMPQGFLGTDKSNTELKSSLQSNFQAAREDAAYQVPDNGTLSPAAAPAHPPYTKWTSTSDDNKTLYIPTLDFTHSALEEERSQYDITVKVFFLPGEDRAAREEHIREAIDLVLRELHMPNVDLLVLQFPGVYFDEETESCPDKIKSRGPRQADPEPLESQVETWKIAEKLHKEGLVQRLGVAEFGAERLASFVDQVSIQPDVDQISLRDCCSVPKPLTSLAKDKKIELLVHNDTVNILPRGTLRELLDDEGADILGLPSAKLQQGHKRKRSDASDHAERMQGDIEPQWVVKYTAVVRNRGVVENKGYFACAKYRE</sequence>
<dbReference type="SUPFAM" id="SSF51430">
    <property type="entry name" value="NAD(P)-linked oxidoreductase"/>
    <property type="match status" value="1"/>
</dbReference>
<evidence type="ECO:0000256" key="4">
    <source>
        <dbReference type="ARBA" id="ARBA00022684"/>
    </source>
</evidence>
<protein>
    <recommendedName>
        <fullName evidence="8">GCS light chain</fullName>
    </recommendedName>
    <alternativeName>
        <fullName evidence="6">Gamma-ECS regulatory subunit</fullName>
    </alternativeName>
    <alternativeName>
        <fullName evidence="9">Gamma-glutamylcysteine synthetase regulatory subunit</fullName>
    </alternativeName>
    <alternativeName>
        <fullName evidence="7">Glutamate--cysteine ligase modifier subunit</fullName>
    </alternativeName>
</protein>
<feature type="domain" description="NADP-dependent oxidoreductase" evidence="10">
    <location>
        <begin position="87"/>
        <end position="239"/>
    </location>
</feature>
<evidence type="ECO:0000259" key="10">
    <source>
        <dbReference type="Pfam" id="PF00248"/>
    </source>
</evidence>
<dbReference type="EMBL" id="JBFMKM010000016">
    <property type="protein sequence ID" value="KAL1297181.1"/>
    <property type="molecule type" value="Genomic_DNA"/>
</dbReference>
<keyword evidence="4" id="KW-0317">Glutathione biosynthesis</keyword>
<dbReference type="PANTHER" id="PTHR13295">
    <property type="entry name" value="GLUTAMATE CYSTEINE LIGASE REGULATORY SUBUNIT"/>
    <property type="match status" value="1"/>
</dbReference>
<organism evidence="11 12">
    <name type="scientific">Neodothiora populina</name>
    <dbReference type="NCBI Taxonomy" id="2781224"/>
    <lineage>
        <taxon>Eukaryota</taxon>
        <taxon>Fungi</taxon>
        <taxon>Dikarya</taxon>
        <taxon>Ascomycota</taxon>
        <taxon>Pezizomycotina</taxon>
        <taxon>Dothideomycetes</taxon>
        <taxon>Dothideomycetidae</taxon>
        <taxon>Dothideales</taxon>
        <taxon>Dothioraceae</taxon>
        <taxon>Neodothiora</taxon>
    </lineage>
</organism>
<evidence type="ECO:0000256" key="1">
    <source>
        <dbReference type="ARBA" id="ARBA00005006"/>
    </source>
</evidence>
<evidence type="ECO:0000256" key="7">
    <source>
        <dbReference type="ARBA" id="ARBA00031154"/>
    </source>
</evidence>
<keyword evidence="12" id="KW-1185">Reference proteome</keyword>
<comment type="similarity">
    <text evidence="2">Belongs to the aldo/keto reductase family. Glutamate--cysteine ligase light chain subfamily.</text>
</comment>
<comment type="caution">
    <text evidence="11">The sequence shown here is derived from an EMBL/GenBank/DDBJ whole genome shotgun (WGS) entry which is preliminary data.</text>
</comment>
<evidence type="ECO:0000313" key="12">
    <source>
        <dbReference type="Proteomes" id="UP001562354"/>
    </source>
</evidence>
<comment type="pathway">
    <text evidence="1">Sulfur metabolism; glutathione biosynthesis; glutathione from L-cysteine and L-glutamate: step 1/2.</text>
</comment>
<dbReference type="GeneID" id="95978454"/>
<dbReference type="Pfam" id="PF00248">
    <property type="entry name" value="Aldo_ket_red"/>
    <property type="match status" value="1"/>
</dbReference>
<dbReference type="PANTHER" id="PTHR13295:SF4">
    <property type="entry name" value="GLUTAMATE--CYSTEINE LIGASE REGULATORY SUBUNIT"/>
    <property type="match status" value="1"/>
</dbReference>
<gene>
    <name evidence="11" type="ORF">AAFC00_004754</name>
</gene>
<evidence type="ECO:0000256" key="6">
    <source>
        <dbReference type="ARBA" id="ARBA00030406"/>
    </source>
</evidence>
<dbReference type="RefSeq" id="XP_069196863.1">
    <property type="nucleotide sequence ID" value="XM_069344439.1"/>
</dbReference>
<dbReference type="Gene3D" id="3.20.20.100">
    <property type="entry name" value="NADP-dependent oxidoreductase domain"/>
    <property type="match status" value="1"/>
</dbReference>
<proteinExistence type="inferred from homology"/>
<reference evidence="11 12" key="1">
    <citation type="submission" date="2024-07" db="EMBL/GenBank/DDBJ databases">
        <title>Draft sequence of the Neodothiora populina.</title>
        <authorList>
            <person name="Drown D.D."/>
            <person name="Schuette U.S."/>
            <person name="Buechlein A.B."/>
            <person name="Rusch D.R."/>
            <person name="Winton L.W."/>
            <person name="Adams G.A."/>
        </authorList>
    </citation>
    <scope>NUCLEOTIDE SEQUENCE [LARGE SCALE GENOMIC DNA]</scope>
    <source>
        <strain evidence="11 12">CPC 39397</strain>
    </source>
</reference>
<name>A0ABR3P316_9PEZI</name>
<evidence type="ECO:0000313" key="11">
    <source>
        <dbReference type="EMBL" id="KAL1297181.1"/>
    </source>
</evidence>
<evidence type="ECO:0000256" key="8">
    <source>
        <dbReference type="ARBA" id="ARBA00031732"/>
    </source>
</evidence>
<dbReference type="InterPro" id="IPR032963">
    <property type="entry name" value="Gclm"/>
</dbReference>
<evidence type="ECO:0000256" key="5">
    <source>
        <dbReference type="ARBA" id="ARBA00023002"/>
    </source>
</evidence>
<accession>A0ABR3P316</accession>
<comment type="subunit">
    <text evidence="3">Heterodimer of a catalytic heavy chain and a regulatory light chain.</text>
</comment>
<evidence type="ECO:0000256" key="9">
    <source>
        <dbReference type="ARBA" id="ARBA00032926"/>
    </source>
</evidence>
<dbReference type="InterPro" id="IPR023210">
    <property type="entry name" value="NADP_OxRdtase_dom"/>
</dbReference>